<dbReference type="AlphaFoldDB" id="A0A1S8YA78"/>
<dbReference type="OrthoDB" id="5465441at2"/>
<dbReference type="Pfam" id="PF04865">
    <property type="entry name" value="Baseplate_J"/>
    <property type="match status" value="1"/>
</dbReference>
<reference evidence="2 3" key="1">
    <citation type="submission" date="2016-12" db="EMBL/GenBank/DDBJ databases">
        <title>Izhakiella australiana sp. nov. of genus Izhakiella isolated from Australian desert.</title>
        <authorList>
            <person name="Ji M."/>
        </authorList>
    </citation>
    <scope>NUCLEOTIDE SEQUENCE [LARGE SCALE GENOMIC DNA]</scope>
    <source>
        <strain evidence="2 3">D4N98</strain>
    </source>
</reference>
<dbReference type="EMBL" id="MRUL01000028">
    <property type="protein sequence ID" value="OON35593.1"/>
    <property type="molecule type" value="Genomic_DNA"/>
</dbReference>
<protein>
    <recommendedName>
        <fullName evidence="1">Baseplate protein J-like barrel domain-containing protein</fullName>
    </recommendedName>
</protein>
<name>A0A1S8YA78_9GAMM</name>
<dbReference type="STRING" id="1926881.BTJ39_22210"/>
<feature type="domain" description="Baseplate protein J-like barrel" evidence="1">
    <location>
        <begin position="107"/>
        <end position="185"/>
    </location>
</feature>
<comment type="caution">
    <text evidence="2">The sequence shown here is derived from an EMBL/GenBank/DDBJ whole genome shotgun (WGS) entry which is preliminary data.</text>
</comment>
<evidence type="ECO:0000313" key="2">
    <source>
        <dbReference type="EMBL" id="OON35593.1"/>
    </source>
</evidence>
<dbReference type="Proteomes" id="UP000190667">
    <property type="component" value="Unassembled WGS sequence"/>
</dbReference>
<dbReference type="RefSeq" id="WP_078004866.1">
    <property type="nucleotide sequence ID" value="NZ_MRUL01000028.1"/>
</dbReference>
<evidence type="ECO:0000259" key="1">
    <source>
        <dbReference type="Pfam" id="PF04865"/>
    </source>
</evidence>
<gene>
    <name evidence="2" type="ORF">BTJ39_22210</name>
</gene>
<organism evidence="2 3">
    <name type="scientific">Izhakiella australiensis</name>
    <dbReference type="NCBI Taxonomy" id="1926881"/>
    <lineage>
        <taxon>Bacteria</taxon>
        <taxon>Pseudomonadati</taxon>
        <taxon>Pseudomonadota</taxon>
        <taxon>Gammaproteobacteria</taxon>
        <taxon>Enterobacterales</taxon>
        <taxon>Erwiniaceae</taxon>
        <taxon>Izhakiella</taxon>
    </lineage>
</organism>
<evidence type="ECO:0000313" key="3">
    <source>
        <dbReference type="Proteomes" id="UP000190667"/>
    </source>
</evidence>
<dbReference type="InterPro" id="IPR006949">
    <property type="entry name" value="Barrel_Baseplate_J-like"/>
</dbReference>
<keyword evidence="3" id="KW-1185">Reference proteome</keyword>
<sequence length="399" mass="41235">MALNLDTLGLSATVTAQGISAPDYQTILSTIIGYFQQIYGTDAYLEPDSKDGQMVALVALAVHDANNTAIEVYNSFSPSTAMSYALSRNVKINGIARKAATSSTVDLTLTGTAGTTVINGSVRDANGVIWNLPDSVSIGVDGTIVATATCSRSGAVAALAGTVSQINTPTRGWTSVTNATAATVGSAAETDAELRIRQAQSVALPSVTPFEALDGAIANVEGVTRHKLYENDTGSPDANGLPAHSVAAIVDGGDVASIAQTIIRKKGQGVSTFGSTSVVVSDYWGNPHTIYFSRSSPVPVYVAIELKVFTGYTTQIGNDIKAAIAGYINSLLIGDNVLLSRVYSPANLGVMSGGESRYYDINSLQIGRSAGSVAAANIVTNYNEAVTCSVDNIDITVTS</sequence>
<proteinExistence type="predicted"/>
<accession>A0A1S8YA78</accession>